<dbReference type="EC" id="4.6.1.1" evidence="2"/>
<dbReference type="EMBL" id="JBHRSZ010000007">
    <property type="protein sequence ID" value="MFC3152555.1"/>
    <property type="molecule type" value="Genomic_DNA"/>
</dbReference>
<keyword evidence="3" id="KW-1185">Reference proteome</keyword>
<dbReference type="Proteomes" id="UP001595476">
    <property type="component" value="Unassembled WGS sequence"/>
</dbReference>
<comment type="caution">
    <text evidence="2">The sequence shown here is derived from an EMBL/GenBank/DDBJ whole genome shotgun (WGS) entry which is preliminary data.</text>
</comment>
<accession>A0ABV7HK74</accession>
<dbReference type="InterPro" id="IPR000274">
    <property type="entry name" value="Adenylate_cyclase_1"/>
</dbReference>
<dbReference type="RefSeq" id="WP_386722485.1">
    <property type="nucleotide sequence ID" value="NZ_JBHRSZ010000007.1"/>
</dbReference>
<evidence type="ECO:0000259" key="1">
    <source>
        <dbReference type="Pfam" id="PF12633"/>
    </source>
</evidence>
<evidence type="ECO:0000313" key="3">
    <source>
        <dbReference type="Proteomes" id="UP001595476"/>
    </source>
</evidence>
<gene>
    <name evidence="2" type="ORF">ACFOEK_16080</name>
</gene>
<organism evidence="2 3">
    <name type="scientific">Litoribrevibacter euphylliae</name>
    <dbReference type="NCBI Taxonomy" id="1834034"/>
    <lineage>
        <taxon>Bacteria</taxon>
        <taxon>Pseudomonadati</taxon>
        <taxon>Pseudomonadota</taxon>
        <taxon>Gammaproteobacteria</taxon>
        <taxon>Oceanospirillales</taxon>
        <taxon>Oceanospirillaceae</taxon>
        <taxon>Litoribrevibacter</taxon>
    </lineage>
</organism>
<dbReference type="InterPro" id="IPR024685">
    <property type="entry name" value="Adenylate_cyclase_1_N"/>
</dbReference>
<dbReference type="GO" id="GO:0004016">
    <property type="term" value="F:adenylate cyclase activity"/>
    <property type="evidence" value="ECO:0007669"/>
    <property type="project" value="UniProtKB-EC"/>
</dbReference>
<keyword evidence="2" id="KW-0456">Lyase</keyword>
<proteinExistence type="predicted"/>
<dbReference type="Pfam" id="PF12633">
    <property type="entry name" value="Adenyl_cycl_N"/>
    <property type="match status" value="1"/>
</dbReference>
<dbReference type="PIRSF" id="PIRSF001444">
    <property type="entry name" value="Adenylate_cycl"/>
    <property type="match status" value="1"/>
</dbReference>
<dbReference type="Pfam" id="PF01295">
    <property type="entry name" value="Adenylate_cycl"/>
    <property type="match status" value="1"/>
</dbReference>
<dbReference type="PANTHER" id="PTHR38760:SF1">
    <property type="entry name" value="ADENYLATE CYCLASE"/>
    <property type="match status" value="1"/>
</dbReference>
<name>A0ABV7HK74_9GAMM</name>
<sequence length="941" mass="108864">MQEQLVELPDINAIQDIEDTFLQVNALRLQRTRDSLTIRQQGFIDLLPLLFHFNNPSLPGYCHKDTPCGISRYRPGRESLSLPRNVTMSLKRQKQQRGHRAIEAIYLMGSTGTIAHSRRSDFDVWICTHPEMPLEEQELLSRKCEKITEWAQKLGVEAYFFLMDPIKFRSGLQGELTEESCGSTQHFLLLDEFYRTAILVAGKKPAWWFVPLSQHHIYDAYVKDIFDRRLVEPEEYLDFGPINEFPISEFLGAGMWQLYKAIDSPHKSAIKLMIADVYASEYPNTIPLSQRFKEALHNSKHELVDFDPYIMAYRVIENFLKRKPDLPRLEIVRRCFYFKVGIKASKFSEQPHLTWRENLLQQLLEEWGWSQEKLEQLDNVDHWNVHQVAAERKAIVSELIKSYTSLTDFARQYGTASTMSARDISILGRKLYAAFERKPGKIEFINPGITKSLEHQDLTFSYHKHKESQQHIWEVYAGRSVSLITPPIYRAKTLIKTLSWCRVNGILSKNSYTYLDTNTQAISQTDLHQLVDIVLDQLPFPQEKLKQEVFSQPAYYKQIIIVANTGKALPTNLSLADNANPLSYGKEKVNLVESLELVMINSWNEVITKHFSGDSAIKQCLYLLINCIPKQKEKRPQISVRCLGSQFNALIRTKLKHLAEQISLIYGNIHNSENTRLIVECGKEYLVLQAEENEGNIQSYLNISELFNALGAPQSSFSPIALDSNTLKSTPLDAISRVIQKDHIQVFYELEPAITRAKIYIVDECGSLLFYTTPFNNPESLLNPLMRFLRSVLFRQQTQLTLNESQLLSRNIHFWEIIRTQQQSFQLRPVDIAPSNRMDDFFNVQAIGDGSTEARLKFTLYCNQEEFSELEYGDQLYTEVAKYILSIRKNKERYPCYLTDLELAKSDSTPFPPGSLQTIHYLRQKSRLEKRLNHALQSVKI</sequence>
<dbReference type="PANTHER" id="PTHR38760">
    <property type="entry name" value="ADENYLATE CYCLASE"/>
    <property type="match status" value="1"/>
</dbReference>
<reference evidence="3" key="1">
    <citation type="journal article" date="2019" name="Int. J. Syst. Evol. Microbiol.">
        <title>The Global Catalogue of Microorganisms (GCM) 10K type strain sequencing project: providing services to taxonomists for standard genome sequencing and annotation.</title>
        <authorList>
            <consortium name="The Broad Institute Genomics Platform"/>
            <consortium name="The Broad Institute Genome Sequencing Center for Infectious Disease"/>
            <person name="Wu L."/>
            <person name="Ma J."/>
        </authorList>
    </citation>
    <scope>NUCLEOTIDE SEQUENCE [LARGE SCALE GENOMIC DNA]</scope>
    <source>
        <strain evidence="3">KCTC 52438</strain>
    </source>
</reference>
<protein>
    <submittedName>
        <fullName evidence="2">Class I adenylate cyclase</fullName>
        <ecNumber evidence="2">4.6.1.1</ecNumber>
    </submittedName>
</protein>
<evidence type="ECO:0000313" key="2">
    <source>
        <dbReference type="EMBL" id="MFC3152555.1"/>
    </source>
</evidence>
<feature type="domain" description="Adenylate cyclase class-I N-terminal" evidence="1">
    <location>
        <begin position="14"/>
        <end position="208"/>
    </location>
</feature>